<accession>A0A6J6NU28</accession>
<feature type="transmembrane region" description="Helical" evidence="1">
    <location>
        <begin position="31"/>
        <end position="51"/>
    </location>
</feature>
<feature type="transmembrane region" description="Helical" evidence="1">
    <location>
        <begin position="96"/>
        <end position="116"/>
    </location>
</feature>
<organism evidence="2">
    <name type="scientific">freshwater metagenome</name>
    <dbReference type="NCBI Taxonomy" id="449393"/>
    <lineage>
        <taxon>unclassified sequences</taxon>
        <taxon>metagenomes</taxon>
        <taxon>ecological metagenomes</taxon>
    </lineage>
</organism>
<keyword evidence="1" id="KW-1133">Transmembrane helix</keyword>
<dbReference type="AlphaFoldDB" id="A0A6J6NU28"/>
<feature type="transmembrane region" description="Helical" evidence="1">
    <location>
        <begin position="7"/>
        <end position="25"/>
    </location>
</feature>
<protein>
    <submittedName>
        <fullName evidence="2">Unannotated protein</fullName>
    </submittedName>
</protein>
<keyword evidence="1" id="KW-0472">Membrane</keyword>
<gene>
    <name evidence="2" type="ORF">UFOPK2295_01764</name>
</gene>
<proteinExistence type="predicted"/>
<feature type="transmembrane region" description="Helical" evidence="1">
    <location>
        <begin position="58"/>
        <end position="76"/>
    </location>
</feature>
<name>A0A6J6NU28_9ZZZZ</name>
<evidence type="ECO:0000313" key="2">
    <source>
        <dbReference type="EMBL" id="CAB4688198.1"/>
    </source>
</evidence>
<feature type="transmembrane region" description="Helical" evidence="1">
    <location>
        <begin position="128"/>
        <end position="146"/>
    </location>
</feature>
<reference evidence="2" key="1">
    <citation type="submission" date="2020-05" db="EMBL/GenBank/DDBJ databases">
        <authorList>
            <person name="Chiriac C."/>
            <person name="Salcher M."/>
            <person name="Ghai R."/>
            <person name="Kavagutti S V."/>
        </authorList>
    </citation>
    <scope>NUCLEOTIDE SEQUENCE</scope>
</reference>
<dbReference type="EMBL" id="CAEZWV010000067">
    <property type="protein sequence ID" value="CAB4688198.1"/>
    <property type="molecule type" value="Genomic_DNA"/>
</dbReference>
<keyword evidence="1" id="KW-0812">Transmembrane</keyword>
<sequence>MNERMRWAAYASIGAGLIHGVAIGLHADHPTLSRIFLAMAAAQVVWGVVAITLSTWSVVAVGSVLNAAAVGGWVLTRTTGISFVNGLEIAERPQPADTLCAALAALSLIAIVWAYVRREVPARSHLGLNAAYVCAAVTLVAAWSVTGNPHLHNELPLVDAGLAVDADGIIVAPSSGSTVQLEGDVSSAASEGEGVATTVANTPSTTGPIKKKTTPTTIAPTTTIHGHVTTSDQAKAAASGWPRAFNPSVPIDFSGIQGFTPEQGQRALALISNAQRNLPAFASYQTALTSGYVSIGDEGSGFEHLIKYSLLNDGRFLDTTAPESLVYKVSGGSKTLVSAMFIASSGMASNDVTLTSYAGGLIQWHTHNNLCWRNVNGVPKVMGVIDANGNCPAGSVLQTNGAPMVHVWITPHACGPFAALEGDGAGIADEPDSVRVDKCNAGH</sequence>
<evidence type="ECO:0000256" key="1">
    <source>
        <dbReference type="SAM" id="Phobius"/>
    </source>
</evidence>